<dbReference type="GO" id="GO:0005384">
    <property type="term" value="F:manganese ion transmembrane transporter activity"/>
    <property type="evidence" value="ECO:0007669"/>
    <property type="project" value="InterPro"/>
</dbReference>
<feature type="transmembrane region" description="Helical" evidence="5">
    <location>
        <begin position="40"/>
        <end position="62"/>
    </location>
</feature>
<feature type="transmembrane region" description="Helical" evidence="5">
    <location>
        <begin position="16"/>
        <end position="34"/>
    </location>
</feature>
<keyword evidence="3 5" id="KW-1133">Transmembrane helix</keyword>
<dbReference type="GO" id="GO:0030026">
    <property type="term" value="P:intracellular manganese ion homeostasis"/>
    <property type="evidence" value="ECO:0007669"/>
    <property type="project" value="InterPro"/>
</dbReference>
<keyword evidence="2 5" id="KW-0812">Transmembrane</keyword>
<evidence type="ECO:0000313" key="7">
    <source>
        <dbReference type="Proteomes" id="UP000050360"/>
    </source>
</evidence>
<dbReference type="GO" id="GO:0012505">
    <property type="term" value="C:endomembrane system"/>
    <property type="evidence" value="ECO:0007669"/>
    <property type="project" value="UniProtKB-SubCell"/>
</dbReference>
<accession>A0A0P7ZGS5</accession>
<dbReference type="Pfam" id="PF01988">
    <property type="entry name" value="VIT1"/>
    <property type="match status" value="1"/>
</dbReference>
<proteinExistence type="predicted"/>
<evidence type="ECO:0000256" key="3">
    <source>
        <dbReference type="ARBA" id="ARBA00022989"/>
    </source>
</evidence>
<dbReference type="AlphaFoldDB" id="A0A0P7ZGS5"/>
<organism evidence="6 7">
    <name type="scientific">Candidatus Methanoperedens nitratireducens</name>
    <dbReference type="NCBI Taxonomy" id="1392998"/>
    <lineage>
        <taxon>Archaea</taxon>
        <taxon>Methanobacteriati</taxon>
        <taxon>Methanobacteriota</taxon>
        <taxon>Stenosarchaea group</taxon>
        <taxon>Methanomicrobia</taxon>
        <taxon>Methanosarcinales</taxon>
        <taxon>ANME-2 cluster</taxon>
        <taxon>Candidatus Methanoperedentaceae</taxon>
        <taxon>Candidatus Methanoperedens</taxon>
    </lineage>
</organism>
<feature type="transmembrane region" description="Helical" evidence="5">
    <location>
        <begin position="162"/>
        <end position="178"/>
    </location>
</feature>
<feature type="transmembrane region" description="Helical" evidence="5">
    <location>
        <begin position="133"/>
        <end position="156"/>
    </location>
</feature>
<evidence type="ECO:0000256" key="5">
    <source>
        <dbReference type="SAM" id="Phobius"/>
    </source>
</evidence>
<gene>
    <name evidence="6" type="ORF">MPEBLZ_01349</name>
</gene>
<dbReference type="Proteomes" id="UP000050360">
    <property type="component" value="Unassembled WGS sequence"/>
</dbReference>
<dbReference type="InterPro" id="IPR008217">
    <property type="entry name" value="Ccc1_fam"/>
</dbReference>
<feature type="transmembrane region" description="Helical" evidence="5">
    <location>
        <begin position="190"/>
        <end position="210"/>
    </location>
</feature>
<evidence type="ECO:0000256" key="2">
    <source>
        <dbReference type="ARBA" id="ARBA00022692"/>
    </source>
</evidence>
<comment type="caution">
    <text evidence="6">The sequence shown here is derived from an EMBL/GenBank/DDBJ whole genome shotgun (WGS) entry which is preliminary data.</text>
</comment>
<reference evidence="6 7" key="1">
    <citation type="submission" date="2015-09" db="EMBL/GenBank/DDBJ databases">
        <title>A metagenomics-based metabolic model of nitrate-dependent anaerobic oxidation of methane by Methanoperedens-like archaea.</title>
        <authorList>
            <person name="Arshad A."/>
            <person name="Speth D.R."/>
            <person name="De Graaf R.M."/>
            <person name="Op Den Camp H.J."/>
            <person name="Jetten M.S."/>
            <person name="Welte C.U."/>
        </authorList>
    </citation>
    <scope>NUCLEOTIDE SEQUENCE [LARGE SCALE GENOMIC DNA]</scope>
</reference>
<name>A0A0P7ZGS5_9EURY</name>
<evidence type="ECO:0000256" key="4">
    <source>
        <dbReference type="ARBA" id="ARBA00023136"/>
    </source>
</evidence>
<keyword evidence="4 5" id="KW-0472">Membrane</keyword>
<protein>
    <submittedName>
        <fullName evidence="6">VIT family protein</fullName>
    </submittedName>
</protein>
<evidence type="ECO:0000313" key="6">
    <source>
        <dbReference type="EMBL" id="KPQ44071.1"/>
    </source>
</evidence>
<comment type="subcellular location">
    <subcellularLocation>
        <location evidence="1">Endomembrane system</location>
        <topology evidence="1">Multi-pass membrane protein</topology>
    </subcellularLocation>
</comment>
<evidence type="ECO:0000256" key="1">
    <source>
        <dbReference type="ARBA" id="ARBA00004127"/>
    </source>
</evidence>
<dbReference type="EMBL" id="LKCM01000113">
    <property type="protein sequence ID" value="KPQ44071.1"/>
    <property type="molecule type" value="Genomic_DNA"/>
</dbReference>
<sequence length="212" mass="22735">MMKFHTILSPSDRHSEMLFGLIMVLTITGTVWLGTNSTKAIISAGIGACIAWGIVDGIIYVYSSLLERGRIALAAQEASSCSGEGCDLIAIKEELEGTIVDTLGEREKHEVAQHILMRLKPVENHTHATKDDILGGIAAGMLVFVSGVPPLLPFVFLDGIQAMRLSSVIGLVMLYAIGYRWGSYVGRSRFWTGIIMMSVGIAITGVVIVLGG</sequence>